<organism evidence="2 3">
    <name type="scientific">Wenjunlia vitaminophila</name>
    <name type="common">Streptomyces vitaminophilus</name>
    <dbReference type="NCBI Taxonomy" id="76728"/>
    <lineage>
        <taxon>Bacteria</taxon>
        <taxon>Bacillati</taxon>
        <taxon>Actinomycetota</taxon>
        <taxon>Actinomycetes</taxon>
        <taxon>Kitasatosporales</taxon>
        <taxon>Streptomycetaceae</taxon>
        <taxon>Wenjunlia</taxon>
    </lineage>
</organism>
<protein>
    <submittedName>
        <fullName evidence="2">Uncharacterized protein</fullName>
    </submittedName>
</protein>
<sequence length="68" mass="6844">MSPRRATGPGTRADHRAPGLLITTVTGNRITVTGGPATSPCLATGSTRSTVTPTPTGRRSPCPGVCGR</sequence>
<evidence type="ECO:0000313" key="2">
    <source>
        <dbReference type="EMBL" id="KRV47246.1"/>
    </source>
</evidence>
<dbReference type="AlphaFoldDB" id="A0A0T6LME0"/>
<comment type="caution">
    <text evidence="2">The sequence shown here is derived from an EMBL/GenBank/DDBJ whole genome shotgun (WGS) entry which is preliminary data.</text>
</comment>
<evidence type="ECO:0000256" key="1">
    <source>
        <dbReference type="SAM" id="MobiDB-lite"/>
    </source>
</evidence>
<gene>
    <name evidence="2" type="ORF">AQ490_07145</name>
</gene>
<name>A0A0T6LME0_WENVI</name>
<evidence type="ECO:0000313" key="3">
    <source>
        <dbReference type="Proteomes" id="UP000050867"/>
    </source>
</evidence>
<dbReference type="STRING" id="76728.AQ490_07145"/>
<accession>A0A0T6LME0</accession>
<feature type="region of interest" description="Disordered" evidence="1">
    <location>
        <begin position="31"/>
        <end position="68"/>
    </location>
</feature>
<dbReference type="Proteomes" id="UP000050867">
    <property type="component" value="Unassembled WGS sequence"/>
</dbReference>
<dbReference type="EMBL" id="LLZU01000037">
    <property type="protein sequence ID" value="KRV47246.1"/>
    <property type="molecule type" value="Genomic_DNA"/>
</dbReference>
<proteinExistence type="predicted"/>
<feature type="compositionally biased region" description="Polar residues" evidence="1">
    <location>
        <begin position="44"/>
        <end position="57"/>
    </location>
</feature>
<reference evidence="2 3" key="1">
    <citation type="submission" date="2015-10" db="EMBL/GenBank/DDBJ databases">
        <title>Draft genome sequence of pyrrolomycin-producing Streptomyces vitaminophilus.</title>
        <authorList>
            <person name="Graham D.E."/>
            <person name="Mahan K.M."/>
            <person name="Klingeman D.M."/>
            <person name="Hettich R.L."/>
            <person name="Parry R.J."/>
        </authorList>
    </citation>
    <scope>NUCLEOTIDE SEQUENCE [LARGE SCALE GENOMIC DNA]</scope>
    <source>
        <strain evidence="2 3">ATCC 31673</strain>
    </source>
</reference>
<keyword evidence="3" id="KW-1185">Reference proteome</keyword>